<feature type="transmembrane region" description="Helical" evidence="9">
    <location>
        <begin position="35"/>
        <end position="53"/>
    </location>
</feature>
<comment type="caution">
    <text evidence="10">The sequence shown here is derived from an EMBL/GenBank/DDBJ whole genome shotgun (WGS) entry which is preliminary data.</text>
</comment>
<sequence length="298" mass="32110">MNAFWIILTGCLVSISCGLLGCYLVLRKMAMVGDAISHAVLPGIVFALLLTGVRDSFTMLIGAGIIGVFTTFLIEFFHRKGNLQTDASIGVTFTWLFALGVILISLFAGQIDLDQECVLYGEIAYVPIDLWILDSGEVMGPRAVYISGIVLIIVVTFIIIGYKELLATTFDPDYAVCIGISTALWHYLLMGAVSLTTVASFESVGAILVVALLIAPPATAYLLTENFKFMLLITTVLGIITSISGYYLAVWLDGSIAGAMSTIAGLLFALAFLFSPKEGILTKSWRNKEQNGTLSKSF</sequence>
<dbReference type="SUPFAM" id="SSF81345">
    <property type="entry name" value="ABC transporter involved in vitamin B12 uptake, BtuC"/>
    <property type="match status" value="1"/>
</dbReference>
<name>A0ABT8KV27_9BACT</name>
<dbReference type="PANTHER" id="PTHR30477:SF8">
    <property type="entry name" value="METAL TRANSPORT SYSTEM MEMBRANE PROTEIN CT_070-RELATED"/>
    <property type="match status" value="1"/>
</dbReference>
<comment type="similarity">
    <text evidence="2 8">Belongs to the ABC-3 integral membrane protein family.</text>
</comment>
<dbReference type="Pfam" id="PF00950">
    <property type="entry name" value="ABC-3"/>
    <property type="match status" value="1"/>
</dbReference>
<keyword evidence="7 9" id="KW-0472">Membrane</keyword>
<dbReference type="CDD" id="cd06550">
    <property type="entry name" value="TM_ABC_iron-siderophores_like"/>
    <property type="match status" value="1"/>
</dbReference>
<keyword evidence="11" id="KW-1185">Reference proteome</keyword>
<dbReference type="PANTHER" id="PTHR30477">
    <property type="entry name" value="ABC-TRANSPORTER METAL-BINDING PROTEIN"/>
    <property type="match status" value="1"/>
</dbReference>
<evidence type="ECO:0000256" key="1">
    <source>
        <dbReference type="ARBA" id="ARBA00004651"/>
    </source>
</evidence>
<evidence type="ECO:0000256" key="2">
    <source>
        <dbReference type="ARBA" id="ARBA00008034"/>
    </source>
</evidence>
<feature type="transmembrane region" description="Helical" evidence="9">
    <location>
        <begin position="174"/>
        <end position="198"/>
    </location>
</feature>
<feature type="transmembrane region" description="Helical" evidence="9">
    <location>
        <begin position="59"/>
        <end position="77"/>
    </location>
</feature>
<dbReference type="InterPro" id="IPR001626">
    <property type="entry name" value="ABC_TroCD"/>
</dbReference>
<accession>A0ABT8KV27</accession>
<evidence type="ECO:0000313" key="10">
    <source>
        <dbReference type="EMBL" id="MDN5204636.1"/>
    </source>
</evidence>
<keyword evidence="4" id="KW-1003">Cell membrane</keyword>
<keyword evidence="6 9" id="KW-1133">Transmembrane helix</keyword>
<feature type="transmembrane region" description="Helical" evidence="9">
    <location>
        <begin position="230"/>
        <end position="249"/>
    </location>
</feature>
<evidence type="ECO:0000313" key="11">
    <source>
        <dbReference type="Proteomes" id="UP001172082"/>
    </source>
</evidence>
<evidence type="ECO:0000256" key="6">
    <source>
        <dbReference type="ARBA" id="ARBA00022989"/>
    </source>
</evidence>
<gene>
    <name evidence="10" type="ORF">QQ008_24810</name>
</gene>
<dbReference type="EMBL" id="JAUJEA010000012">
    <property type="protein sequence ID" value="MDN5204636.1"/>
    <property type="molecule type" value="Genomic_DNA"/>
</dbReference>
<evidence type="ECO:0000256" key="7">
    <source>
        <dbReference type="ARBA" id="ARBA00023136"/>
    </source>
</evidence>
<dbReference type="Gene3D" id="1.10.3470.10">
    <property type="entry name" value="ABC transporter involved in vitamin B12 uptake, BtuC"/>
    <property type="match status" value="1"/>
</dbReference>
<keyword evidence="5 8" id="KW-0812">Transmembrane</keyword>
<feature type="transmembrane region" description="Helical" evidence="9">
    <location>
        <begin position="255"/>
        <end position="274"/>
    </location>
</feature>
<dbReference type="Proteomes" id="UP001172082">
    <property type="component" value="Unassembled WGS sequence"/>
</dbReference>
<evidence type="ECO:0000256" key="3">
    <source>
        <dbReference type="ARBA" id="ARBA00022448"/>
    </source>
</evidence>
<feature type="transmembrane region" description="Helical" evidence="9">
    <location>
        <begin position="6"/>
        <end position="26"/>
    </location>
</feature>
<evidence type="ECO:0000256" key="4">
    <source>
        <dbReference type="ARBA" id="ARBA00022475"/>
    </source>
</evidence>
<protein>
    <submittedName>
        <fullName evidence="10">Metal ABC transporter permease</fullName>
    </submittedName>
</protein>
<proteinExistence type="inferred from homology"/>
<feature type="transmembrane region" description="Helical" evidence="9">
    <location>
        <begin position="143"/>
        <end position="162"/>
    </location>
</feature>
<reference evidence="10" key="1">
    <citation type="submission" date="2023-06" db="EMBL/GenBank/DDBJ databases">
        <title>Genomic of Parafulvivirga corallium.</title>
        <authorList>
            <person name="Wang G."/>
        </authorList>
    </citation>
    <scope>NUCLEOTIDE SEQUENCE</scope>
    <source>
        <strain evidence="10">BMA10</strain>
    </source>
</reference>
<evidence type="ECO:0000256" key="5">
    <source>
        <dbReference type="ARBA" id="ARBA00022692"/>
    </source>
</evidence>
<organism evidence="10 11">
    <name type="scientific">Splendidivirga corallicola</name>
    <dbReference type="NCBI Taxonomy" id="3051826"/>
    <lineage>
        <taxon>Bacteria</taxon>
        <taxon>Pseudomonadati</taxon>
        <taxon>Bacteroidota</taxon>
        <taxon>Cytophagia</taxon>
        <taxon>Cytophagales</taxon>
        <taxon>Splendidivirgaceae</taxon>
        <taxon>Splendidivirga</taxon>
    </lineage>
</organism>
<dbReference type="RefSeq" id="WP_346754660.1">
    <property type="nucleotide sequence ID" value="NZ_JAUJEA010000012.1"/>
</dbReference>
<feature type="transmembrane region" description="Helical" evidence="9">
    <location>
        <begin position="204"/>
        <end position="223"/>
    </location>
</feature>
<evidence type="ECO:0000256" key="9">
    <source>
        <dbReference type="SAM" id="Phobius"/>
    </source>
</evidence>
<feature type="transmembrane region" description="Helical" evidence="9">
    <location>
        <begin position="89"/>
        <end position="111"/>
    </location>
</feature>
<comment type="subcellular location">
    <subcellularLocation>
        <location evidence="1 8">Cell membrane</location>
        <topology evidence="1 8">Multi-pass membrane protein</topology>
    </subcellularLocation>
</comment>
<evidence type="ECO:0000256" key="8">
    <source>
        <dbReference type="RuleBase" id="RU003943"/>
    </source>
</evidence>
<keyword evidence="3 8" id="KW-0813">Transport</keyword>
<dbReference type="InterPro" id="IPR037294">
    <property type="entry name" value="ABC_BtuC-like"/>
</dbReference>